<dbReference type="AlphaFoldDB" id="A0A0L0G2Q9"/>
<dbReference type="GeneID" id="25905110"/>
<proteinExistence type="predicted"/>
<protein>
    <submittedName>
        <fullName evidence="1">Uncharacterized protein</fullName>
    </submittedName>
</protein>
<dbReference type="RefSeq" id="XP_014157036.1">
    <property type="nucleotide sequence ID" value="XM_014301561.1"/>
</dbReference>
<dbReference type="Proteomes" id="UP000054560">
    <property type="component" value="Unassembled WGS sequence"/>
</dbReference>
<accession>A0A0L0G2Q9</accession>
<gene>
    <name evidence="1" type="ORF">SARC_04606</name>
</gene>
<dbReference type="EMBL" id="KQ241861">
    <property type="protein sequence ID" value="KNC83134.1"/>
    <property type="molecule type" value="Genomic_DNA"/>
</dbReference>
<sequence>MVAQAFNGKTVNESFQLEEAPVLPQVVLDSRLTAMRVPNIVLPDDRQQMSAGKRGTTTIDRADPAFKRSHRWDVVASLRTGDGKLIHPSRVATTSTAPATGPTPQPVIGKEPAFQHSMLKPKHDAGPQLVADYWSAYDTDLQHRRMDEATPHTLLPYPDLNIIDAWLPEAIEPPNRVSLGGSFY</sequence>
<reference evidence="1 2" key="1">
    <citation type="submission" date="2011-02" db="EMBL/GenBank/DDBJ databases">
        <title>The Genome Sequence of Sphaeroforma arctica JP610.</title>
        <authorList>
            <consortium name="The Broad Institute Genome Sequencing Platform"/>
            <person name="Russ C."/>
            <person name="Cuomo C."/>
            <person name="Young S.K."/>
            <person name="Zeng Q."/>
            <person name="Gargeya S."/>
            <person name="Alvarado L."/>
            <person name="Berlin A."/>
            <person name="Chapman S.B."/>
            <person name="Chen Z."/>
            <person name="Freedman E."/>
            <person name="Gellesch M."/>
            <person name="Goldberg J."/>
            <person name="Griggs A."/>
            <person name="Gujja S."/>
            <person name="Heilman E."/>
            <person name="Heiman D."/>
            <person name="Howarth C."/>
            <person name="Mehta T."/>
            <person name="Neiman D."/>
            <person name="Pearson M."/>
            <person name="Roberts A."/>
            <person name="Saif S."/>
            <person name="Shea T."/>
            <person name="Shenoy N."/>
            <person name="Sisk P."/>
            <person name="Stolte C."/>
            <person name="Sykes S."/>
            <person name="White J."/>
            <person name="Yandava C."/>
            <person name="Burger G."/>
            <person name="Gray M.W."/>
            <person name="Holland P.W.H."/>
            <person name="King N."/>
            <person name="Lang F.B.F."/>
            <person name="Roger A.J."/>
            <person name="Ruiz-Trillo I."/>
            <person name="Haas B."/>
            <person name="Nusbaum C."/>
            <person name="Birren B."/>
        </authorList>
    </citation>
    <scope>NUCLEOTIDE SEQUENCE [LARGE SCALE GENOMIC DNA]</scope>
    <source>
        <strain evidence="1 2">JP610</strain>
    </source>
</reference>
<keyword evidence="2" id="KW-1185">Reference proteome</keyword>
<organism evidence="1 2">
    <name type="scientific">Sphaeroforma arctica JP610</name>
    <dbReference type="NCBI Taxonomy" id="667725"/>
    <lineage>
        <taxon>Eukaryota</taxon>
        <taxon>Ichthyosporea</taxon>
        <taxon>Ichthyophonida</taxon>
        <taxon>Sphaeroforma</taxon>
    </lineage>
</organism>
<name>A0A0L0G2Q9_9EUKA</name>
<evidence type="ECO:0000313" key="2">
    <source>
        <dbReference type="Proteomes" id="UP000054560"/>
    </source>
</evidence>
<evidence type="ECO:0000313" key="1">
    <source>
        <dbReference type="EMBL" id="KNC83134.1"/>
    </source>
</evidence>